<protein>
    <submittedName>
        <fullName evidence="1">Uncharacterized protein</fullName>
    </submittedName>
</protein>
<reference evidence="1" key="1">
    <citation type="submission" date="2018-05" db="EMBL/GenBank/DDBJ databases">
        <authorList>
            <person name="Lanie J.A."/>
            <person name="Ng W.-L."/>
            <person name="Kazmierczak K.M."/>
            <person name="Andrzejewski T.M."/>
            <person name="Davidsen T.M."/>
            <person name="Wayne K.J."/>
            <person name="Tettelin H."/>
            <person name="Glass J.I."/>
            <person name="Rusch D."/>
            <person name="Podicherti R."/>
            <person name="Tsui H.-C.T."/>
            <person name="Winkler M.E."/>
        </authorList>
    </citation>
    <scope>NUCLEOTIDE SEQUENCE</scope>
</reference>
<dbReference type="AlphaFoldDB" id="A0A382NMW9"/>
<gene>
    <name evidence="1" type="ORF">METZ01_LOCUS315407</name>
</gene>
<name>A0A382NMW9_9ZZZZ</name>
<accession>A0A382NMW9</accession>
<organism evidence="1">
    <name type="scientific">marine metagenome</name>
    <dbReference type="NCBI Taxonomy" id="408172"/>
    <lineage>
        <taxon>unclassified sequences</taxon>
        <taxon>metagenomes</taxon>
        <taxon>ecological metagenomes</taxon>
    </lineage>
</organism>
<feature type="non-terminal residue" evidence="1">
    <location>
        <position position="34"/>
    </location>
</feature>
<proteinExistence type="predicted"/>
<dbReference type="EMBL" id="UINC01101610">
    <property type="protein sequence ID" value="SVC62553.1"/>
    <property type="molecule type" value="Genomic_DNA"/>
</dbReference>
<sequence length="34" mass="3910">MWFFNFNSGPSHQWVGHDFVQYPAGQGLQEIIAT</sequence>
<evidence type="ECO:0000313" key="1">
    <source>
        <dbReference type="EMBL" id="SVC62553.1"/>
    </source>
</evidence>